<keyword evidence="3" id="KW-1185">Reference proteome</keyword>
<sequence>MLLGSLMVMPAAAGAPDPPEWTQPIAPFHLIGPIDYVGSKGIAAYLIHTSMGAILIDGTMEANADMVRRNIETMGVPIREVKWIVVTHAHFDHAGAVAALAKMSGAQVVAGAGDVEALERGGSPGEVLYTPTPYPPVHVDKPIHDHDWLVSGDRALVAHSTPGHTPGCTSWAMFVPYETRNVRVVFPCSVTVAGNRLVGNTTYPGIVADFRKSFDTLGALKADVVLPAHPEIADVIGRAQRGELIDPALLGQIVAQSRVDFEAELQRQSKAK</sequence>
<dbReference type="SUPFAM" id="SSF56281">
    <property type="entry name" value="Metallo-hydrolase/oxidoreductase"/>
    <property type="match status" value="1"/>
</dbReference>
<comment type="caution">
    <text evidence="2">The sequence shown here is derived from an EMBL/GenBank/DDBJ whole genome shotgun (WGS) entry which is preliminary data.</text>
</comment>
<protein>
    <submittedName>
        <fullName evidence="2">Subclass B3 metallo-beta-lactamase</fullName>
    </submittedName>
</protein>
<name>A0A838L2H7_9SPHN</name>
<reference evidence="2 3" key="1">
    <citation type="submission" date="2020-07" db="EMBL/GenBank/DDBJ databases">
        <authorList>
            <person name="Sun Q."/>
        </authorList>
    </citation>
    <scope>NUCLEOTIDE SEQUENCE [LARGE SCALE GENOMIC DNA]</scope>
    <source>
        <strain evidence="2 3">CGMCC 1.13654</strain>
    </source>
</reference>
<evidence type="ECO:0000313" key="3">
    <source>
        <dbReference type="Proteomes" id="UP000570166"/>
    </source>
</evidence>
<dbReference type="Proteomes" id="UP000570166">
    <property type="component" value="Unassembled WGS sequence"/>
</dbReference>
<dbReference type="PANTHER" id="PTHR42951">
    <property type="entry name" value="METALLO-BETA-LACTAMASE DOMAIN-CONTAINING"/>
    <property type="match status" value="1"/>
</dbReference>
<dbReference type="Gene3D" id="3.60.15.10">
    <property type="entry name" value="Ribonuclease Z/Hydroxyacylglutathione hydrolase-like"/>
    <property type="match status" value="1"/>
</dbReference>
<proteinExistence type="predicted"/>
<accession>A0A838L2H7</accession>
<feature type="domain" description="Metallo-beta-lactamase" evidence="1">
    <location>
        <begin position="41"/>
        <end position="229"/>
    </location>
</feature>
<dbReference type="EMBL" id="JACEIB010000003">
    <property type="protein sequence ID" value="MBA2933384.1"/>
    <property type="molecule type" value="Genomic_DNA"/>
</dbReference>
<evidence type="ECO:0000259" key="1">
    <source>
        <dbReference type="SMART" id="SM00849"/>
    </source>
</evidence>
<dbReference type="InterPro" id="IPR036866">
    <property type="entry name" value="RibonucZ/Hydroxyglut_hydro"/>
</dbReference>
<dbReference type="NCBIfam" id="NF012229">
    <property type="entry name" value="bla_class_B_core"/>
    <property type="match status" value="1"/>
</dbReference>
<organism evidence="2 3">
    <name type="scientific">Sphingomonas chungangi</name>
    <dbReference type="NCBI Taxonomy" id="2683589"/>
    <lineage>
        <taxon>Bacteria</taxon>
        <taxon>Pseudomonadati</taxon>
        <taxon>Pseudomonadota</taxon>
        <taxon>Alphaproteobacteria</taxon>
        <taxon>Sphingomonadales</taxon>
        <taxon>Sphingomonadaceae</taxon>
        <taxon>Sphingomonas</taxon>
    </lineage>
</organism>
<dbReference type="SMART" id="SM00849">
    <property type="entry name" value="Lactamase_B"/>
    <property type="match status" value="1"/>
</dbReference>
<dbReference type="AlphaFoldDB" id="A0A838L2H7"/>
<dbReference type="InterPro" id="IPR001279">
    <property type="entry name" value="Metallo-B-lactamas"/>
</dbReference>
<dbReference type="Pfam" id="PF00753">
    <property type="entry name" value="Lactamase_B"/>
    <property type="match status" value="1"/>
</dbReference>
<dbReference type="PANTHER" id="PTHR42951:SF17">
    <property type="entry name" value="METALLO-BETA-LACTAMASE DOMAIN-CONTAINING PROTEIN"/>
    <property type="match status" value="1"/>
</dbReference>
<gene>
    <name evidence="2" type="primary">bla</name>
    <name evidence="2" type="ORF">HZF05_04670</name>
</gene>
<evidence type="ECO:0000313" key="2">
    <source>
        <dbReference type="EMBL" id="MBA2933384.1"/>
    </source>
</evidence>
<dbReference type="NCBIfam" id="NF033105">
    <property type="entry name" value="bla_subclass_B3"/>
    <property type="match status" value="1"/>
</dbReference>
<dbReference type="InterPro" id="IPR050855">
    <property type="entry name" value="NDM-1-like"/>
</dbReference>